<feature type="signal peptide" evidence="1">
    <location>
        <begin position="1"/>
        <end position="25"/>
    </location>
</feature>
<evidence type="ECO:0000259" key="2">
    <source>
        <dbReference type="Pfam" id="PF13449"/>
    </source>
</evidence>
<dbReference type="STRING" id="659014.SAMN04487996_10229"/>
<dbReference type="AlphaFoldDB" id="A0A1G6WZI4"/>
<dbReference type="Pfam" id="PF13449">
    <property type="entry name" value="Phytase-like"/>
    <property type="match status" value="1"/>
</dbReference>
<feature type="chain" id="PRO_5011775301" evidence="1">
    <location>
        <begin position="26"/>
        <end position="431"/>
    </location>
</feature>
<dbReference type="Proteomes" id="UP000198748">
    <property type="component" value="Unassembled WGS sequence"/>
</dbReference>
<dbReference type="PANTHER" id="PTHR37957">
    <property type="entry name" value="BLR7070 PROTEIN"/>
    <property type="match status" value="1"/>
</dbReference>
<evidence type="ECO:0000256" key="1">
    <source>
        <dbReference type="SAM" id="SignalP"/>
    </source>
</evidence>
<sequence length="431" mass="45912">MKPFLLSLISTAAAVAILNSCTDHGFPTDNYPDRAEAQNPTIITTVGSVKVYNGGFGSALAQDPNDPMAFYLLTDRGSNIDGTVTDSKVFADPSFAPQIGKFRLIGDQLVLEKTIELKNENGAKLNGLPNPPGFGYSGELALDVNNQTLANSVDGLDSEGMALAKDGTFWVSDEYGPHIVHFDATGKTLERINPFGNGVGGRKIPLVFAKRRPNRGMEGITITPDGKTLVGIMQFPLYNPSAGDVSGSLVTRILSFDIASGASKEYVYLIDRANLQANSEIVAIDNSTFLVLERDGEYATNANRATVIKKVYKIDISNATDISDPANGATGKLYGGLTVEQLKTEANLTAAGIKPVTKTLVADLMTDIPTLYPHDKAEGIAIINSTTIAISNDDDFGVVGAGGVYAQKLLPATGAVDRNTIYFVKLKQPLW</sequence>
<dbReference type="SUPFAM" id="SSF63829">
    <property type="entry name" value="Calcium-dependent phosphotriesterase"/>
    <property type="match status" value="1"/>
</dbReference>
<dbReference type="EMBL" id="FNAN01000002">
    <property type="protein sequence ID" value="SDD71380.1"/>
    <property type="molecule type" value="Genomic_DNA"/>
</dbReference>
<keyword evidence="1" id="KW-0732">Signal</keyword>
<evidence type="ECO:0000313" key="3">
    <source>
        <dbReference type="EMBL" id="SDD71380.1"/>
    </source>
</evidence>
<organism evidence="3 4">
    <name type="scientific">Dyadobacter soli</name>
    <dbReference type="NCBI Taxonomy" id="659014"/>
    <lineage>
        <taxon>Bacteria</taxon>
        <taxon>Pseudomonadati</taxon>
        <taxon>Bacteroidota</taxon>
        <taxon>Cytophagia</taxon>
        <taxon>Cytophagales</taxon>
        <taxon>Spirosomataceae</taxon>
        <taxon>Dyadobacter</taxon>
    </lineage>
</organism>
<feature type="domain" description="Phytase-like" evidence="2">
    <location>
        <begin position="54"/>
        <end position="396"/>
    </location>
</feature>
<proteinExistence type="predicted"/>
<reference evidence="4" key="1">
    <citation type="submission" date="2016-10" db="EMBL/GenBank/DDBJ databases">
        <authorList>
            <person name="Varghese N."/>
            <person name="Submissions S."/>
        </authorList>
    </citation>
    <scope>NUCLEOTIDE SEQUENCE [LARGE SCALE GENOMIC DNA]</scope>
    <source>
        <strain evidence="4">DSM 25329</strain>
    </source>
</reference>
<dbReference type="InterPro" id="IPR027372">
    <property type="entry name" value="Phytase-like_dom"/>
</dbReference>
<gene>
    <name evidence="3" type="ORF">SAMN04487996_10229</name>
</gene>
<dbReference type="RefSeq" id="WP_090146381.1">
    <property type="nucleotide sequence ID" value="NZ_FNAN01000002.1"/>
</dbReference>
<evidence type="ECO:0000313" key="4">
    <source>
        <dbReference type="Proteomes" id="UP000198748"/>
    </source>
</evidence>
<protein>
    <submittedName>
        <fullName evidence="3">Esterase-like activity of phytase</fullName>
    </submittedName>
</protein>
<accession>A0A1G6WZI4</accession>
<dbReference type="PANTHER" id="PTHR37957:SF1">
    <property type="entry name" value="PHYTASE-LIKE DOMAIN-CONTAINING PROTEIN"/>
    <property type="match status" value="1"/>
</dbReference>
<name>A0A1G6WZI4_9BACT</name>
<keyword evidence="4" id="KW-1185">Reference proteome</keyword>
<dbReference type="OrthoDB" id="9803927at2"/>